<comment type="caution">
    <text evidence="2">The sequence shown here is derived from an EMBL/GenBank/DDBJ whole genome shotgun (WGS) entry which is preliminary data.</text>
</comment>
<dbReference type="AlphaFoldDB" id="A0A4Z1NCV4"/>
<sequence>MKLSSALATAFLYMAATVSADNLCKPTGGNNPGWCINENDGYQTMCRKGSPCMEWRHPCTIQAKFIEGICRTSVRQSSSNFPGLLQVDYEREQVDNEKRPREQNLHSRETNLPVSSDAVSCIMSLPHCAKPQKSFHLYGFLTPLAQISAVLDS</sequence>
<evidence type="ECO:0000256" key="1">
    <source>
        <dbReference type="SAM" id="SignalP"/>
    </source>
</evidence>
<dbReference type="Proteomes" id="UP000298493">
    <property type="component" value="Unassembled WGS sequence"/>
</dbReference>
<name>A0A4Z1NCV4_9PEZI</name>
<keyword evidence="3" id="KW-1185">Reference proteome</keyword>
<protein>
    <submittedName>
        <fullName evidence="2">Uncharacterized protein</fullName>
    </submittedName>
</protein>
<reference evidence="2 3" key="1">
    <citation type="submission" date="2019-04" db="EMBL/GenBank/DDBJ databases">
        <title>High contiguity whole genome sequence and gene annotation resource for two Venturia nashicola isolates.</title>
        <authorList>
            <person name="Prokchorchik M."/>
            <person name="Won K."/>
            <person name="Lee Y."/>
            <person name="Choi E.D."/>
            <person name="Segonzac C."/>
            <person name="Sohn K.H."/>
        </authorList>
    </citation>
    <scope>NUCLEOTIDE SEQUENCE [LARGE SCALE GENOMIC DNA]</scope>
    <source>
        <strain evidence="2 3">PRI2</strain>
    </source>
</reference>
<gene>
    <name evidence="2" type="ORF">E6O75_ATG10286</name>
</gene>
<keyword evidence="1" id="KW-0732">Signal</keyword>
<proteinExistence type="predicted"/>
<dbReference type="EMBL" id="SNSC02000028">
    <property type="protein sequence ID" value="TID13213.1"/>
    <property type="molecule type" value="Genomic_DNA"/>
</dbReference>
<feature type="signal peptide" evidence="1">
    <location>
        <begin position="1"/>
        <end position="20"/>
    </location>
</feature>
<evidence type="ECO:0000313" key="2">
    <source>
        <dbReference type="EMBL" id="TID13213.1"/>
    </source>
</evidence>
<evidence type="ECO:0000313" key="3">
    <source>
        <dbReference type="Proteomes" id="UP000298493"/>
    </source>
</evidence>
<accession>A0A4Z1NCV4</accession>
<feature type="chain" id="PRO_5021423039" evidence="1">
    <location>
        <begin position="21"/>
        <end position="153"/>
    </location>
</feature>
<organism evidence="2 3">
    <name type="scientific">Venturia nashicola</name>
    <dbReference type="NCBI Taxonomy" id="86259"/>
    <lineage>
        <taxon>Eukaryota</taxon>
        <taxon>Fungi</taxon>
        <taxon>Dikarya</taxon>
        <taxon>Ascomycota</taxon>
        <taxon>Pezizomycotina</taxon>
        <taxon>Dothideomycetes</taxon>
        <taxon>Pleosporomycetidae</taxon>
        <taxon>Venturiales</taxon>
        <taxon>Venturiaceae</taxon>
        <taxon>Venturia</taxon>
    </lineage>
</organism>